<evidence type="ECO:0000313" key="1">
    <source>
        <dbReference type="EMBL" id="GAY77082.1"/>
    </source>
</evidence>
<dbReference type="AlphaFoldDB" id="A0A4Y1ZDA6"/>
<organism evidence="1 2">
    <name type="scientific">Sporolactobacillus inulinus</name>
    <dbReference type="NCBI Taxonomy" id="2078"/>
    <lineage>
        <taxon>Bacteria</taxon>
        <taxon>Bacillati</taxon>
        <taxon>Bacillota</taxon>
        <taxon>Bacilli</taxon>
        <taxon>Bacillales</taxon>
        <taxon>Sporolactobacillaceae</taxon>
        <taxon>Sporolactobacillus</taxon>
    </lineage>
</organism>
<reference evidence="1 2" key="1">
    <citation type="submission" date="2017-11" db="EMBL/GenBank/DDBJ databases">
        <title>Draft Genome Sequence of Sporolactobacillus inulinus NBRC 111894 Isolated from Koso, a Japanese Sugar-Vegetable Fermented Beverage.</title>
        <authorList>
            <person name="Chiou T.Y."/>
            <person name="Oshima K."/>
            <person name="Suda W."/>
            <person name="Hattori M."/>
            <person name="Takahashi T."/>
        </authorList>
    </citation>
    <scope>NUCLEOTIDE SEQUENCE [LARGE SCALE GENOMIC DNA]</scope>
    <source>
        <strain evidence="1 2">NBRC111894</strain>
    </source>
</reference>
<dbReference type="EMBL" id="BEXB01000021">
    <property type="protein sequence ID" value="GAY77082.1"/>
    <property type="molecule type" value="Genomic_DNA"/>
</dbReference>
<gene>
    <name evidence="1" type="ORF">NBRC111894_2636</name>
</gene>
<evidence type="ECO:0000313" key="2">
    <source>
        <dbReference type="Proteomes" id="UP000319716"/>
    </source>
</evidence>
<sequence>MAVPLSTPKISRSVGVIRPRERELAPSEQIFSQFIDAFYDRLHRFGQ</sequence>
<dbReference type="Proteomes" id="UP000319716">
    <property type="component" value="Unassembled WGS sequence"/>
</dbReference>
<proteinExistence type="predicted"/>
<accession>A0A4Y1ZDA6</accession>
<name>A0A4Y1ZDA6_9BACL</name>
<protein>
    <submittedName>
        <fullName evidence="1">Uncharacterized protein</fullName>
    </submittedName>
</protein>
<comment type="caution">
    <text evidence="1">The sequence shown here is derived from an EMBL/GenBank/DDBJ whole genome shotgun (WGS) entry which is preliminary data.</text>
</comment>